<dbReference type="EMBL" id="JASNGB010000001">
    <property type="protein sequence ID" value="MDL2342541.1"/>
    <property type="molecule type" value="Genomic_DNA"/>
</dbReference>
<sequence>MTDREHKASTRLQDRVDWDEVRELTARDMAEAAEDSRREKLAREARMCDLCGKPATTSCEGTPVCHECSDAVYRADMELDRAQEEAARRHFEGIHIEAVAASRPGWYWCRWHALPWYFNYAMPSPDTHVGPFPDFDAASADRAQALKLAQEHEGTPTPEGWALSLWDTKQPDAPFKH</sequence>
<keyword evidence="2" id="KW-1185">Reference proteome</keyword>
<comment type="caution">
    <text evidence="1">The sequence shown here is derived from an EMBL/GenBank/DDBJ whole genome shotgun (WGS) entry which is preliminary data.</text>
</comment>
<dbReference type="Proteomes" id="UP001302059">
    <property type="component" value="Unassembled WGS sequence"/>
</dbReference>
<name>A0ABT7JBU7_9DEIO</name>
<evidence type="ECO:0000313" key="2">
    <source>
        <dbReference type="Proteomes" id="UP001302059"/>
    </source>
</evidence>
<reference evidence="1 2" key="1">
    <citation type="submission" date="2023-05" db="EMBL/GenBank/DDBJ databases">
        <authorList>
            <person name="Gao F."/>
        </authorList>
    </citation>
    <scope>NUCLEOTIDE SEQUENCE [LARGE SCALE GENOMIC DNA]</scope>
    <source>
        <strain evidence="1 2">MIMF12</strain>
    </source>
</reference>
<protein>
    <submittedName>
        <fullName evidence="1">Uncharacterized protein</fullName>
    </submittedName>
</protein>
<organism evidence="1 2">
    <name type="scientific">Deinococcus rhizophilus</name>
    <dbReference type="NCBI Taxonomy" id="3049544"/>
    <lineage>
        <taxon>Bacteria</taxon>
        <taxon>Thermotogati</taxon>
        <taxon>Deinococcota</taxon>
        <taxon>Deinococci</taxon>
        <taxon>Deinococcales</taxon>
        <taxon>Deinococcaceae</taxon>
        <taxon>Deinococcus</taxon>
    </lineage>
</organism>
<dbReference type="RefSeq" id="WP_285520581.1">
    <property type="nucleotide sequence ID" value="NZ_JASNGB010000001.1"/>
</dbReference>
<proteinExistence type="predicted"/>
<gene>
    <name evidence="1" type="ORF">QOL99_00060</name>
</gene>
<accession>A0ABT7JBU7</accession>
<evidence type="ECO:0000313" key="1">
    <source>
        <dbReference type="EMBL" id="MDL2342541.1"/>
    </source>
</evidence>